<dbReference type="Gene3D" id="3.40.50.1820">
    <property type="entry name" value="alpha/beta hydrolase"/>
    <property type="match status" value="1"/>
</dbReference>
<evidence type="ECO:0000313" key="3">
    <source>
        <dbReference type="Proteomes" id="UP001500866"/>
    </source>
</evidence>
<name>A0ABP3QMQ5_9BACI</name>
<organism evidence="2 3">
    <name type="scientific">Virgibacillus siamensis</name>
    <dbReference type="NCBI Taxonomy" id="480071"/>
    <lineage>
        <taxon>Bacteria</taxon>
        <taxon>Bacillati</taxon>
        <taxon>Bacillota</taxon>
        <taxon>Bacilli</taxon>
        <taxon>Bacillales</taxon>
        <taxon>Bacillaceae</taxon>
        <taxon>Virgibacillus</taxon>
    </lineage>
</organism>
<dbReference type="Proteomes" id="UP001500866">
    <property type="component" value="Unassembled WGS sequence"/>
</dbReference>
<dbReference type="InterPro" id="IPR000073">
    <property type="entry name" value="AB_hydrolase_1"/>
</dbReference>
<evidence type="ECO:0000313" key="2">
    <source>
        <dbReference type="EMBL" id="GAA0593824.1"/>
    </source>
</evidence>
<dbReference type="InterPro" id="IPR029058">
    <property type="entry name" value="AB_hydrolase_fold"/>
</dbReference>
<dbReference type="GO" id="GO:0016787">
    <property type="term" value="F:hydrolase activity"/>
    <property type="evidence" value="ECO:0007669"/>
    <property type="project" value="UniProtKB-KW"/>
</dbReference>
<proteinExistence type="predicted"/>
<dbReference type="SUPFAM" id="SSF53474">
    <property type="entry name" value="alpha/beta-Hydrolases"/>
    <property type="match status" value="1"/>
</dbReference>
<reference evidence="3" key="1">
    <citation type="journal article" date="2019" name="Int. J. Syst. Evol. Microbiol.">
        <title>The Global Catalogue of Microorganisms (GCM) 10K type strain sequencing project: providing services to taxonomists for standard genome sequencing and annotation.</title>
        <authorList>
            <consortium name="The Broad Institute Genomics Platform"/>
            <consortium name="The Broad Institute Genome Sequencing Center for Infectious Disease"/>
            <person name="Wu L."/>
            <person name="Ma J."/>
        </authorList>
    </citation>
    <scope>NUCLEOTIDE SEQUENCE [LARGE SCALE GENOMIC DNA]</scope>
    <source>
        <strain evidence="3">JCM 15395</strain>
    </source>
</reference>
<protein>
    <submittedName>
        <fullName evidence="2">Alpha/beta hydrolase</fullName>
    </submittedName>
</protein>
<dbReference type="RefSeq" id="WP_343810420.1">
    <property type="nucleotide sequence ID" value="NZ_BAAADS010000003.1"/>
</dbReference>
<feature type="domain" description="AB hydrolase-1" evidence="1">
    <location>
        <begin position="26"/>
        <end position="266"/>
    </location>
</feature>
<dbReference type="Pfam" id="PF00561">
    <property type="entry name" value="Abhydrolase_1"/>
    <property type="match status" value="1"/>
</dbReference>
<keyword evidence="3" id="KW-1185">Reference proteome</keyword>
<sequence>MFNNQLTLNDGRQLSYAVYGNPRGFPILFFHGTPGSRYECSFVDGQQLGEDTCMIVVDRPGYGLSDPKNNRTILNWTNDVKQLLDHLGLLKVDVVGVSGGGPYALACAVKLEEYVNHVAIVCGIGPLAISGDSGSVSDDEKRSSIEKELSAPEKMAEQIAQMHAHPEAMGEETTNNLSEFDRSVIMPDIVKKWIKNVKEATRSPEGMITDYKLLLQSWEVALNEISIPVYFWHGYQDDMVSLQHPRFLAEQIQGAELEFIEGAGHLGAAIVGTRNAVSLFKEKRESNDF</sequence>
<accession>A0ABP3QMQ5</accession>
<dbReference type="PANTHER" id="PTHR43433:SF10">
    <property type="entry name" value="AB HYDROLASE-1 DOMAIN-CONTAINING PROTEIN"/>
    <property type="match status" value="1"/>
</dbReference>
<dbReference type="InterPro" id="IPR050471">
    <property type="entry name" value="AB_hydrolase"/>
</dbReference>
<dbReference type="PANTHER" id="PTHR43433">
    <property type="entry name" value="HYDROLASE, ALPHA/BETA FOLD FAMILY PROTEIN"/>
    <property type="match status" value="1"/>
</dbReference>
<evidence type="ECO:0000259" key="1">
    <source>
        <dbReference type="Pfam" id="PF00561"/>
    </source>
</evidence>
<gene>
    <name evidence="2" type="ORF">GCM10009001_07520</name>
</gene>
<keyword evidence="2" id="KW-0378">Hydrolase</keyword>
<dbReference type="EMBL" id="BAAADS010000003">
    <property type="protein sequence ID" value="GAA0593824.1"/>
    <property type="molecule type" value="Genomic_DNA"/>
</dbReference>
<comment type="caution">
    <text evidence="2">The sequence shown here is derived from an EMBL/GenBank/DDBJ whole genome shotgun (WGS) entry which is preliminary data.</text>
</comment>